<evidence type="ECO:0000256" key="2">
    <source>
        <dbReference type="ARBA" id="ARBA00009477"/>
    </source>
</evidence>
<evidence type="ECO:0000259" key="10">
    <source>
        <dbReference type="Pfam" id="PF25944"/>
    </source>
</evidence>
<dbReference type="Pfam" id="PF25944">
    <property type="entry name" value="Beta-barrel_RND"/>
    <property type="match status" value="1"/>
</dbReference>
<dbReference type="Pfam" id="PF25989">
    <property type="entry name" value="YknX_C"/>
    <property type="match status" value="1"/>
</dbReference>
<protein>
    <submittedName>
        <fullName evidence="12">Multidrug transporter subunit MdtA</fullName>
    </submittedName>
</protein>
<evidence type="ECO:0000256" key="7">
    <source>
        <dbReference type="SAM" id="Phobius"/>
    </source>
</evidence>
<organism evidence="12 13">
    <name type="scientific">Candidatus Methylumidiphilus alinenensis</name>
    <dbReference type="NCBI Taxonomy" id="2202197"/>
    <lineage>
        <taxon>Bacteria</taxon>
        <taxon>Pseudomonadati</taxon>
        <taxon>Pseudomonadota</taxon>
        <taxon>Gammaproteobacteria</taxon>
        <taxon>Methylococcales</taxon>
        <taxon>Candidatus Methylumidiphilus</taxon>
    </lineage>
</organism>
<evidence type="ECO:0000256" key="6">
    <source>
        <dbReference type="SAM" id="MobiDB-lite"/>
    </source>
</evidence>
<evidence type="ECO:0000256" key="1">
    <source>
        <dbReference type="ARBA" id="ARBA00004236"/>
    </source>
</evidence>
<evidence type="ECO:0000256" key="3">
    <source>
        <dbReference type="ARBA" id="ARBA00022475"/>
    </source>
</evidence>
<dbReference type="InterPro" id="IPR058626">
    <property type="entry name" value="MdtA-like_b-barrel"/>
</dbReference>
<reference evidence="12 13" key="1">
    <citation type="journal article" date="2018" name="Aquat. Microb. Ecol.">
        <title>Gammaproteobacterial methanotrophs dominate.</title>
        <authorList>
            <person name="Rissanen A.J."/>
            <person name="Saarenheimo J."/>
            <person name="Tiirola M."/>
            <person name="Peura S."/>
            <person name="Aalto S.L."/>
            <person name="Karvinen A."/>
            <person name="Nykanen H."/>
        </authorList>
    </citation>
    <scope>NUCLEOTIDE SEQUENCE [LARGE SCALE GENOMIC DNA]</scope>
    <source>
        <strain evidence="12">AMbin10</strain>
    </source>
</reference>
<dbReference type="Proteomes" id="UP000249396">
    <property type="component" value="Unassembled WGS sequence"/>
</dbReference>
<dbReference type="Pfam" id="PF25876">
    <property type="entry name" value="HH_MFP_RND"/>
    <property type="match status" value="1"/>
</dbReference>
<sequence>MNQDEHRVLQPSANRSWLKRLLWLVAIIAIGIAWYFVRNPDSQLPTTTSIAGFFHKQPGNHQEPESGPKSKHGKMPDMPIPVAVAKATQGDFPIYLNGLGSVIALRTVTVHTRVDGELMRVAFTEGQMVHEGDLLAEIDPRPFQVQLHQAEGQLLRDEALLKNAEIDLVRYKKLLEQDSIAAQQTVTQEYLVQQYRGNVEMDRALVDTAKLQLIYARVTSPVTGRVGIRLVDQGNIIHAADANGLVVITQIQPIAVVFTLPEDEVPAVMKRWRSGEEIAVEAYDRAGKNKLATGHLLAVDNQIDVTTGTVKLKAQFANDDFRLFSNQFVNVKMKLDTLIAATIAPIAAIQHGSIGAFVYVVKDDNTVTVRPVKQGPSEGEKTAILEGLAPNETLVVDGVDKLREGTKVEVIQPGVRKTQEKAADTQAPTNPATPQAPASGKPLDNSDGKQAPDSGKRQHWRKGSGS</sequence>
<feature type="compositionally biased region" description="Basic residues" evidence="6">
    <location>
        <begin position="457"/>
        <end position="466"/>
    </location>
</feature>
<keyword evidence="4" id="KW-0997">Cell inner membrane</keyword>
<evidence type="ECO:0000313" key="13">
    <source>
        <dbReference type="Proteomes" id="UP000249396"/>
    </source>
</evidence>
<name>A0A2W4QXN6_9GAMM</name>
<dbReference type="GO" id="GO:1990281">
    <property type="term" value="C:efflux pump complex"/>
    <property type="evidence" value="ECO:0007669"/>
    <property type="project" value="TreeGrafter"/>
</dbReference>
<evidence type="ECO:0000259" key="9">
    <source>
        <dbReference type="Pfam" id="PF25917"/>
    </source>
</evidence>
<keyword evidence="3" id="KW-1003">Cell membrane</keyword>
<dbReference type="Gene3D" id="1.10.287.470">
    <property type="entry name" value="Helix hairpin bin"/>
    <property type="match status" value="1"/>
</dbReference>
<evidence type="ECO:0000256" key="5">
    <source>
        <dbReference type="ARBA" id="ARBA00023136"/>
    </source>
</evidence>
<feature type="compositionally biased region" description="Low complexity" evidence="6">
    <location>
        <begin position="424"/>
        <end position="438"/>
    </location>
</feature>
<feature type="region of interest" description="Disordered" evidence="6">
    <location>
        <begin position="51"/>
        <end position="76"/>
    </location>
</feature>
<evidence type="ECO:0000259" key="8">
    <source>
        <dbReference type="Pfam" id="PF25876"/>
    </source>
</evidence>
<comment type="subcellular location">
    <subcellularLocation>
        <location evidence="1">Cell membrane</location>
    </subcellularLocation>
</comment>
<evidence type="ECO:0000259" key="11">
    <source>
        <dbReference type="Pfam" id="PF25989"/>
    </source>
</evidence>
<dbReference type="SUPFAM" id="SSF111369">
    <property type="entry name" value="HlyD-like secretion proteins"/>
    <property type="match status" value="1"/>
</dbReference>
<dbReference type="AlphaFoldDB" id="A0A2W4QXN6"/>
<dbReference type="NCBIfam" id="NF008589">
    <property type="entry name" value="PRK11556.1"/>
    <property type="match status" value="1"/>
</dbReference>
<evidence type="ECO:0000256" key="4">
    <source>
        <dbReference type="ARBA" id="ARBA00022519"/>
    </source>
</evidence>
<dbReference type="InterPro" id="IPR058624">
    <property type="entry name" value="MdtA-like_HH"/>
</dbReference>
<gene>
    <name evidence="12" type="ORF">DM484_16250</name>
</gene>
<dbReference type="PANTHER" id="PTHR30469:SF12">
    <property type="entry name" value="MULTIDRUG RESISTANCE PROTEIN MDTA"/>
    <property type="match status" value="1"/>
</dbReference>
<dbReference type="Gene3D" id="2.40.30.170">
    <property type="match status" value="1"/>
</dbReference>
<keyword evidence="7" id="KW-1133">Transmembrane helix</keyword>
<dbReference type="PANTHER" id="PTHR30469">
    <property type="entry name" value="MULTIDRUG RESISTANCE PROTEIN MDTA"/>
    <property type="match status" value="1"/>
</dbReference>
<feature type="domain" description="Multidrug resistance protein MdtA-like beta-barrel" evidence="10">
    <location>
        <begin position="253"/>
        <end position="337"/>
    </location>
</feature>
<keyword evidence="7" id="KW-0812">Transmembrane</keyword>
<feature type="transmembrane region" description="Helical" evidence="7">
    <location>
        <begin position="21"/>
        <end position="37"/>
    </location>
</feature>
<dbReference type="Pfam" id="PF25917">
    <property type="entry name" value="BSH_RND"/>
    <property type="match status" value="1"/>
</dbReference>
<comment type="similarity">
    <text evidence="2">Belongs to the membrane fusion protein (MFP) (TC 8.A.1) family.</text>
</comment>
<dbReference type="InterPro" id="IPR058637">
    <property type="entry name" value="YknX-like_C"/>
</dbReference>
<dbReference type="Gene3D" id="2.40.420.20">
    <property type="match status" value="1"/>
</dbReference>
<feature type="domain" description="Multidrug resistance protein MdtA-like alpha-helical hairpin" evidence="8">
    <location>
        <begin position="146"/>
        <end position="216"/>
    </location>
</feature>
<accession>A0A2W4QXN6</accession>
<keyword evidence="5 7" id="KW-0472">Membrane</keyword>
<evidence type="ECO:0000313" key="12">
    <source>
        <dbReference type="EMBL" id="PZN76602.1"/>
    </source>
</evidence>
<feature type="domain" description="Multidrug resistance protein MdtA-like barrel-sandwich hybrid" evidence="9">
    <location>
        <begin position="106"/>
        <end position="249"/>
    </location>
</feature>
<feature type="domain" description="YknX-like C-terminal permuted SH3-like" evidence="11">
    <location>
        <begin position="345"/>
        <end position="410"/>
    </location>
</feature>
<dbReference type="GO" id="GO:0015562">
    <property type="term" value="F:efflux transmembrane transporter activity"/>
    <property type="evidence" value="ECO:0007669"/>
    <property type="project" value="TreeGrafter"/>
</dbReference>
<dbReference type="Gene3D" id="2.40.50.100">
    <property type="match status" value="1"/>
</dbReference>
<dbReference type="InterPro" id="IPR006143">
    <property type="entry name" value="RND_pump_MFP"/>
</dbReference>
<dbReference type="EMBL" id="QJPH01000357">
    <property type="protein sequence ID" value="PZN76602.1"/>
    <property type="molecule type" value="Genomic_DNA"/>
</dbReference>
<comment type="caution">
    <text evidence="12">The sequence shown here is derived from an EMBL/GenBank/DDBJ whole genome shotgun (WGS) entry which is preliminary data.</text>
</comment>
<feature type="region of interest" description="Disordered" evidence="6">
    <location>
        <begin position="412"/>
        <end position="466"/>
    </location>
</feature>
<proteinExistence type="inferred from homology"/>
<dbReference type="InterPro" id="IPR058625">
    <property type="entry name" value="MdtA-like_BSH"/>
</dbReference>
<dbReference type="NCBIfam" id="TIGR01730">
    <property type="entry name" value="RND_mfp"/>
    <property type="match status" value="1"/>
</dbReference>